<accession>A0ABR1U322</accession>
<comment type="caution">
    <text evidence="1">The sequence shown here is derived from an EMBL/GenBank/DDBJ whole genome shotgun (WGS) entry which is preliminary data.</text>
</comment>
<protein>
    <submittedName>
        <fullName evidence="1">Uncharacterized protein</fullName>
    </submittedName>
</protein>
<name>A0ABR1U322_9PEZI</name>
<evidence type="ECO:0000313" key="1">
    <source>
        <dbReference type="EMBL" id="KAK8053307.1"/>
    </source>
</evidence>
<keyword evidence="2" id="KW-1185">Reference proteome</keyword>
<dbReference type="Proteomes" id="UP001446871">
    <property type="component" value="Unassembled WGS sequence"/>
</dbReference>
<evidence type="ECO:0000313" key="2">
    <source>
        <dbReference type="Proteomes" id="UP001446871"/>
    </source>
</evidence>
<reference evidence="1 2" key="1">
    <citation type="submission" date="2023-01" db="EMBL/GenBank/DDBJ databases">
        <title>Analysis of 21 Apiospora genomes using comparative genomics revels a genus with tremendous synthesis potential of carbohydrate active enzymes and secondary metabolites.</title>
        <authorList>
            <person name="Sorensen T."/>
        </authorList>
    </citation>
    <scope>NUCLEOTIDE SEQUENCE [LARGE SCALE GENOMIC DNA]</scope>
    <source>
        <strain evidence="1 2">CBS 83171</strain>
    </source>
</reference>
<sequence>MAKENAKAIFESRRAINEAKAALKKVVQGRIEKKRIIVRGTDLTPVSTNGAYKTGVNSLQRQLLTLLQDCDCHKSHKTSKGQSLVHVFTNHLGKWQIYPSQLRKKDGKPKSRARILRAIVRTPLPRVRNFRY</sequence>
<organism evidence="1 2">
    <name type="scientific">Apiospora saccharicola</name>
    <dbReference type="NCBI Taxonomy" id="335842"/>
    <lineage>
        <taxon>Eukaryota</taxon>
        <taxon>Fungi</taxon>
        <taxon>Dikarya</taxon>
        <taxon>Ascomycota</taxon>
        <taxon>Pezizomycotina</taxon>
        <taxon>Sordariomycetes</taxon>
        <taxon>Xylariomycetidae</taxon>
        <taxon>Amphisphaeriales</taxon>
        <taxon>Apiosporaceae</taxon>
        <taxon>Apiospora</taxon>
    </lineage>
</organism>
<gene>
    <name evidence="1" type="ORF">PG996_012608</name>
</gene>
<dbReference type="EMBL" id="JAQQWM010000008">
    <property type="protein sequence ID" value="KAK8053307.1"/>
    <property type="molecule type" value="Genomic_DNA"/>
</dbReference>
<proteinExistence type="predicted"/>